<organism evidence="4 5">
    <name type="scientific">Xanthoceras sorbifolium</name>
    <dbReference type="NCBI Taxonomy" id="99658"/>
    <lineage>
        <taxon>Eukaryota</taxon>
        <taxon>Viridiplantae</taxon>
        <taxon>Streptophyta</taxon>
        <taxon>Embryophyta</taxon>
        <taxon>Tracheophyta</taxon>
        <taxon>Spermatophyta</taxon>
        <taxon>Magnoliopsida</taxon>
        <taxon>eudicotyledons</taxon>
        <taxon>Gunneridae</taxon>
        <taxon>Pentapetalae</taxon>
        <taxon>rosids</taxon>
        <taxon>malvids</taxon>
        <taxon>Sapindales</taxon>
        <taxon>Sapindaceae</taxon>
        <taxon>Xanthoceroideae</taxon>
        <taxon>Xanthoceras</taxon>
    </lineage>
</organism>
<keyword evidence="2" id="KW-0472">Membrane</keyword>
<reference evidence="4 5" key="1">
    <citation type="submission" date="2021-02" db="EMBL/GenBank/DDBJ databases">
        <title>Plant Genome Project.</title>
        <authorList>
            <person name="Zhang R.-G."/>
        </authorList>
    </citation>
    <scope>NUCLEOTIDE SEQUENCE [LARGE SCALE GENOMIC DNA]</scope>
    <source>
        <tissue evidence="4">Leaves</tissue>
    </source>
</reference>
<dbReference type="PANTHER" id="PTHR33740:SF1">
    <property type="entry name" value="SLH DOMAIN PROTEIN"/>
    <property type="match status" value="1"/>
</dbReference>
<proteinExistence type="predicted"/>
<dbReference type="InterPro" id="IPR001119">
    <property type="entry name" value="SLH_dom"/>
</dbReference>
<feature type="domain" description="SLH" evidence="3">
    <location>
        <begin position="242"/>
        <end position="318"/>
    </location>
</feature>
<evidence type="ECO:0000313" key="4">
    <source>
        <dbReference type="EMBL" id="KAH7569884.1"/>
    </source>
</evidence>
<accession>A0ABQ8HZT6</accession>
<comment type="caution">
    <text evidence="4">The sequence shown here is derived from an EMBL/GenBank/DDBJ whole genome shotgun (WGS) entry which is preliminary data.</text>
</comment>
<sequence length="564" mass="63696">MSSSTATSASPHSLFLRRRTGNVPIFTSPTYLRPRNSKLLRLSASLAQLSWFSPPPDKNNNYDYNGWAIVESPLDNRTKKGLSTFVIGGVVGSSLALLLAVISYFSLSRKGFKFQFASPLNALNDILNWNETKTRERNTAEFDEMDGDTIAGPECVSNDTSETVASGSLDKIERVIVSVAIDSTQQQALSVLKKLKILEDDVMADELCTRREYARWLVRTNSLLERNPKHRLVPAVSLFGPVISAFDDVDREDPDFESIQVLAEAGVIPSKLSGKNSGSDGSKCQACNFLPERFISRQDLINWKAQVEYELKPNNLEQISRTKVGYMDVKEISLDASPELFMDLLAGDKSIVRRVFGQSKRFQPNKPSTKAQGAVALTSGRMTDAICIELLRLEAERFSKQAEMEEIRSELLDIGDIKRSWDEKLNEERARGSEMEKLYAAACHDLEEELIVQEKYCAVDLKEKAAMDCQRQLLLNLKEEVDEMSERLESERAMYITENSKLQDILSDLQTRQEGLLDAKSILEAEKEALRILRSWVEDEARKSQARAKVLEEVGRRWKWDNNT</sequence>
<dbReference type="PROSITE" id="PS51272">
    <property type="entry name" value="SLH"/>
    <property type="match status" value="1"/>
</dbReference>
<keyword evidence="5" id="KW-1185">Reference proteome</keyword>
<evidence type="ECO:0000256" key="2">
    <source>
        <dbReference type="SAM" id="Phobius"/>
    </source>
</evidence>
<evidence type="ECO:0000256" key="1">
    <source>
        <dbReference type="SAM" id="Coils"/>
    </source>
</evidence>
<evidence type="ECO:0000313" key="5">
    <source>
        <dbReference type="Proteomes" id="UP000827721"/>
    </source>
</evidence>
<dbReference type="EMBL" id="JAFEMO010000005">
    <property type="protein sequence ID" value="KAH7569884.1"/>
    <property type="molecule type" value="Genomic_DNA"/>
</dbReference>
<keyword evidence="2" id="KW-1133">Transmembrane helix</keyword>
<gene>
    <name evidence="4" type="ORF">JRO89_XS05G0013000</name>
</gene>
<name>A0ABQ8HZT6_9ROSI</name>
<keyword evidence="1" id="KW-0175">Coiled coil</keyword>
<evidence type="ECO:0000259" key="3">
    <source>
        <dbReference type="PROSITE" id="PS51272"/>
    </source>
</evidence>
<dbReference type="Proteomes" id="UP000827721">
    <property type="component" value="Unassembled WGS sequence"/>
</dbReference>
<keyword evidence="2" id="KW-0812">Transmembrane</keyword>
<protein>
    <recommendedName>
        <fullName evidence="3">SLH domain-containing protein</fullName>
    </recommendedName>
</protein>
<feature type="transmembrane region" description="Helical" evidence="2">
    <location>
        <begin position="82"/>
        <end position="105"/>
    </location>
</feature>
<dbReference type="PANTHER" id="PTHR33740">
    <property type="entry name" value="GPI-ANCHORED ADHESIN-LIKE PROTEIN"/>
    <property type="match status" value="1"/>
</dbReference>
<feature type="coiled-coil region" evidence="1">
    <location>
        <begin position="467"/>
        <end position="494"/>
    </location>
</feature>